<dbReference type="AlphaFoldDB" id="A0A1H7SRE5"/>
<dbReference type="Proteomes" id="UP000182719">
    <property type="component" value="Unassembled WGS sequence"/>
</dbReference>
<name>A0A1H7SRE5_STIAU</name>
<sequence length="343" mass="38071">MSRVAHTPFLFLLVLLGLVPEAHASARFELDTPFNAGLDRSYVFVSPNRIRREGEPEPSRLVFEGQVAPNLFLPQVHIGQVLPGLGEYIISAIITPNIRLRMLAQESSPVIPPSFMPKLTLQVAHLWRPPSEGQELPSWVRIGLLNLVVGHYSNGQAGCFYANQSPEEGCASTEGHLPLNELSGDFSTNFVRLEAYGRLLTHVDLRRNSMWSFGANAFIEHNSSVAIGGITPEMREVYGDGHAGLGFLLGRIWFGHRFRLEGNFSTPYGESPHQPWTMSLEAAALPRWGAGFGGFVRYVRGQDYYNILFLQRVNLVQVGLVFELGPGPRVQPELSPNNMNSPQ</sequence>
<keyword evidence="2" id="KW-1185">Reference proteome</keyword>
<protein>
    <submittedName>
        <fullName evidence="1">Uncharacterized protein</fullName>
    </submittedName>
</protein>
<reference evidence="2" key="1">
    <citation type="submission" date="2016-10" db="EMBL/GenBank/DDBJ databases">
        <authorList>
            <person name="Varghese N."/>
            <person name="Submissions S."/>
        </authorList>
    </citation>
    <scope>NUCLEOTIDE SEQUENCE [LARGE SCALE GENOMIC DNA]</scope>
    <source>
        <strain evidence="2">DSM 17044</strain>
    </source>
</reference>
<gene>
    <name evidence="1" type="ORF">SAMN05444354_10862</name>
</gene>
<evidence type="ECO:0000313" key="1">
    <source>
        <dbReference type="EMBL" id="SEL74097.1"/>
    </source>
</evidence>
<dbReference type="OrthoDB" id="5380366at2"/>
<evidence type="ECO:0000313" key="2">
    <source>
        <dbReference type="Proteomes" id="UP000182719"/>
    </source>
</evidence>
<dbReference type="RefSeq" id="WP_075007453.1">
    <property type="nucleotide sequence ID" value="NZ_FOAP01000008.1"/>
</dbReference>
<proteinExistence type="predicted"/>
<dbReference type="EMBL" id="FOAP01000008">
    <property type="protein sequence ID" value="SEL74097.1"/>
    <property type="molecule type" value="Genomic_DNA"/>
</dbReference>
<organism evidence="1 2">
    <name type="scientific">Stigmatella aurantiaca</name>
    <dbReference type="NCBI Taxonomy" id="41"/>
    <lineage>
        <taxon>Bacteria</taxon>
        <taxon>Pseudomonadati</taxon>
        <taxon>Myxococcota</taxon>
        <taxon>Myxococcia</taxon>
        <taxon>Myxococcales</taxon>
        <taxon>Cystobacterineae</taxon>
        <taxon>Archangiaceae</taxon>
        <taxon>Stigmatella</taxon>
    </lineage>
</organism>
<accession>A0A1H7SRE5</accession>